<dbReference type="Proteomes" id="UP001501585">
    <property type="component" value="Unassembled WGS sequence"/>
</dbReference>
<feature type="transmembrane region" description="Helical" evidence="1">
    <location>
        <begin position="77"/>
        <end position="102"/>
    </location>
</feature>
<name>A0ABN2THD2_9ACTN</name>
<organism evidence="2 3">
    <name type="scientific">Nocardiopsis rhodophaea</name>
    <dbReference type="NCBI Taxonomy" id="280238"/>
    <lineage>
        <taxon>Bacteria</taxon>
        <taxon>Bacillati</taxon>
        <taxon>Actinomycetota</taxon>
        <taxon>Actinomycetes</taxon>
        <taxon>Streptosporangiales</taxon>
        <taxon>Nocardiopsidaceae</taxon>
        <taxon>Nocardiopsis</taxon>
    </lineage>
</organism>
<sequence length="148" mass="14869">MDSSSERMRRCVLVGAGAGAVAGSVAYFVAQGVGWAVGQVSPSPDANIGLGLGMMALTPIVAGLAVWPALRWQSVPGAGLCSVCAVIFFYVLLLPLTILSSALPGGLFDPAPPFGFIVAGAVPMAISTALCVVPGRAIALRRRSASAA</sequence>
<proteinExistence type="predicted"/>
<gene>
    <name evidence="2" type="ORF">GCM10009799_41850</name>
</gene>
<keyword evidence="1" id="KW-1133">Transmembrane helix</keyword>
<comment type="caution">
    <text evidence="2">The sequence shown here is derived from an EMBL/GenBank/DDBJ whole genome shotgun (WGS) entry which is preliminary data.</text>
</comment>
<protein>
    <recommendedName>
        <fullName evidence="4">Integral membrane protein</fullName>
    </recommendedName>
</protein>
<reference evidence="2 3" key="1">
    <citation type="journal article" date="2019" name="Int. J. Syst. Evol. Microbiol.">
        <title>The Global Catalogue of Microorganisms (GCM) 10K type strain sequencing project: providing services to taxonomists for standard genome sequencing and annotation.</title>
        <authorList>
            <consortium name="The Broad Institute Genomics Platform"/>
            <consortium name="The Broad Institute Genome Sequencing Center for Infectious Disease"/>
            <person name="Wu L."/>
            <person name="Ma J."/>
        </authorList>
    </citation>
    <scope>NUCLEOTIDE SEQUENCE [LARGE SCALE GENOMIC DNA]</scope>
    <source>
        <strain evidence="2 3">JCM 15313</strain>
    </source>
</reference>
<evidence type="ECO:0000313" key="3">
    <source>
        <dbReference type="Proteomes" id="UP001501585"/>
    </source>
</evidence>
<evidence type="ECO:0000313" key="2">
    <source>
        <dbReference type="EMBL" id="GAA2009550.1"/>
    </source>
</evidence>
<keyword evidence="1" id="KW-0812">Transmembrane</keyword>
<keyword evidence="1" id="KW-0472">Membrane</keyword>
<feature type="transmembrane region" description="Helical" evidence="1">
    <location>
        <begin position="12"/>
        <end position="30"/>
    </location>
</feature>
<accession>A0ABN2THD2</accession>
<dbReference type="RefSeq" id="WP_344164596.1">
    <property type="nucleotide sequence ID" value="NZ_BAAAPC010000020.1"/>
</dbReference>
<feature type="transmembrane region" description="Helical" evidence="1">
    <location>
        <begin position="50"/>
        <end position="70"/>
    </location>
</feature>
<evidence type="ECO:0000256" key="1">
    <source>
        <dbReference type="SAM" id="Phobius"/>
    </source>
</evidence>
<keyword evidence="3" id="KW-1185">Reference proteome</keyword>
<dbReference type="EMBL" id="BAAAPC010000020">
    <property type="protein sequence ID" value="GAA2009550.1"/>
    <property type="molecule type" value="Genomic_DNA"/>
</dbReference>
<feature type="transmembrane region" description="Helical" evidence="1">
    <location>
        <begin position="114"/>
        <end position="133"/>
    </location>
</feature>
<evidence type="ECO:0008006" key="4">
    <source>
        <dbReference type="Google" id="ProtNLM"/>
    </source>
</evidence>